<accession>A0AA88IHJ6</accession>
<protein>
    <submittedName>
        <fullName evidence="1">Uncharacterized protein</fullName>
    </submittedName>
</protein>
<dbReference type="GO" id="GO:0000398">
    <property type="term" value="P:mRNA splicing, via spliceosome"/>
    <property type="evidence" value="ECO:0007669"/>
    <property type="project" value="TreeGrafter"/>
</dbReference>
<dbReference type="PANTHER" id="PTHR19846">
    <property type="entry name" value="WD40 REPEAT PROTEIN"/>
    <property type="match status" value="1"/>
</dbReference>
<proteinExistence type="predicted"/>
<reference evidence="1" key="1">
    <citation type="submission" date="2023-07" db="EMBL/GenBank/DDBJ databases">
        <title>Chromosome-level genome assembly of Artemia franciscana.</title>
        <authorList>
            <person name="Jo E."/>
        </authorList>
    </citation>
    <scope>NUCLEOTIDE SEQUENCE</scope>
    <source>
        <tissue evidence="1">Whole body</tissue>
    </source>
</reference>
<dbReference type="EMBL" id="JAVRJZ010000001">
    <property type="protein sequence ID" value="KAK2727449.1"/>
    <property type="molecule type" value="Genomic_DNA"/>
</dbReference>
<organism evidence="1 2">
    <name type="scientific">Artemia franciscana</name>
    <name type="common">Brine shrimp</name>
    <name type="synonym">Artemia sanfranciscana</name>
    <dbReference type="NCBI Taxonomy" id="6661"/>
    <lineage>
        <taxon>Eukaryota</taxon>
        <taxon>Metazoa</taxon>
        <taxon>Ecdysozoa</taxon>
        <taxon>Arthropoda</taxon>
        <taxon>Crustacea</taxon>
        <taxon>Branchiopoda</taxon>
        <taxon>Anostraca</taxon>
        <taxon>Artemiidae</taxon>
        <taxon>Artemia</taxon>
    </lineage>
</organism>
<dbReference type="Proteomes" id="UP001187531">
    <property type="component" value="Unassembled WGS sequence"/>
</dbReference>
<sequence length="85" mass="9769">MEVAVKQLKIICKYNAEYSLPKARARLEKSRTEQELPEATNNGKIQEIIRRMQTVNISSSQIGESRPISYRTFSTSSEYILTASW</sequence>
<gene>
    <name evidence="1" type="ORF">QYM36_008066</name>
</gene>
<dbReference type="GO" id="GO:0030621">
    <property type="term" value="F:U4 snRNA binding"/>
    <property type="evidence" value="ECO:0007669"/>
    <property type="project" value="TreeGrafter"/>
</dbReference>
<dbReference type="PANTHER" id="PTHR19846:SF0">
    <property type="entry name" value="PRE-MRNA PROCESSING FACTOR 4"/>
    <property type="match status" value="1"/>
</dbReference>
<comment type="caution">
    <text evidence="1">The sequence shown here is derived from an EMBL/GenBank/DDBJ whole genome shotgun (WGS) entry which is preliminary data.</text>
</comment>
<evidence type="ECO:0000313" key="1">
    <source>
        <dbReference type="EMBL" id="KAK2727449.1"/>
    </source>
</evidence>
<dbReference type="GO" id="GO:0017070">
    <property type="term" value="F:U6 snRNA binding"/>
    <property type="evidence" value="ECO:0007669"/>
    <property type="project" value="TreeGrafter"/>
</dbReference>
<evidence type="ECO:0000313" key="2">
    <source>
        <dbReference type="Proteomes" id="UP001187531"/>
    </source>
</evidence>
<dbReference type="AlphaFoldDB" id="A0AA88IHJ6"/>
<keyword evidence="2" id="KW-1185">Reference proteome</keyword>
<name>A0AA88IHJ6_ARTSF</name>
<dbReference type="GO" id="GO:0046540">
    <property type="term" value="C:U4/U6 x U5 tri-snRNP complex"/>
    <property type="evidence" value="ECO:0007669"/>
    <property type="project" value="TreeGrafter"/>
</dbReference>